<dbReference type="Gene3D" id="2.60.40.10">
    <property type="entry name" value="Immunoglobulins"/>
    <property type="match status" value="1"/>
</dbReference>
<comment type="caution">
    <text evidence="6">The sequence shown here is derived from an EMBL/GenBank/DDBJ whole genome shotgun (WGS) entry which is preliminary data.</text>
</comment>
<dbReference type="SUPFAM" id="SSF81296">
    <property type="entry name" value="E set domains"/>
    <property type="match status" value="1"/>
</dbReference>
<dbReference type="GO" id="GO:0008849">
    <property type="term" value="F:enterochelin esterase activity"/>
    <property type="evidence" value="ECO:0007669"/>
    <property type="project" value="InterPro"/>
</dbReference>
<dbReference type="InterPro" id="IPR021764">
    <property type="entry name" value="Enterochelin_esterase_N"/>
</dbReference>
<accession>A0A939EKA2</accession>
<keyword evidence="2" id="KW-0963">Cytoplasm</keyword>
<dbReference type="EMBL" id="JAEKJZ010000006">
    <property type="protein sequence ID" value="MBN9673254.1"/>
    <property type="molecule type" value="Genomic_DNA"/>
</dbReference>
<proteinExistence type="inferred from homology"/>
<dbReference type="InterPro" id="IPR014756">
    <property type="entry name" value="Ig_E-set"/>
</dbReference>
<dbReference type="InterPro" id="IPR029058">
    <property type="entry name" value="AB_hydrolase_fold"/>
</dbReference>
<dbReference type="RefSeq" id="WP_207143100.1">
    <property type="nucleotide sequence ID" value="NZ_JAEKJZ010000006.1"/>
</dbReference>
<evidence type="ECO:0000256" key="4">
    <source>
        <dbReference type="ARBA" id="ARBA00024201"/>
    </source>
</evidence>
<evidence type="ECO:0000313" key="7">
    <source>
        <dbReference type="Proteomes" id="UP000664096"/>
    </source>
</evidence>
<dbReference type="AlphaFoldDB" id="A0A939EKA2"/>
<comment type="similarity">
    <text evidence="4">Belongs to the Fes family.</text>
</comment>
<dbReference type="Pfam" id="PF11806">
    <property type="entry name" value="Enterochelin_N"/>
    <property type="match status" value="1"/>
</dbReference>
<evidence type="ECO:0000313" key="6">
    <source>
        <dbReference type="EMBL" id="MBN9673254.1"/>
    </source>
</evidence>
<dbReference type="GO" id="GO:0005737">
    <property type="term" value="C:cytoplasm"/>
    <property type="evidence" value="ECO:0007669"/>
    <property type="project" value="UniProtKB-SubCell"/>
</dbReference>
<evidence type="ECO:0000256" key="1">
    <source>
        <dbReference type="ARBA" id="ARBA00004496"/>
    </source>
</evidence>
<gene>
    <name evidence="6" type="ORF">JF539_23045</name>
</gene>
<dbReference type="SUPFAM" id="SSF53474">
    <property type="entry name" value="alpha/beta-Hydrolases"/>
    <property type="match status" value="1"/>
</dbReference>
<sequence length="558" mass="60866">MTDGRKFFDVGARDVLRAVLVSTLMFTSIPAQAESASGAAQTLVRGMTEFDWQAEIKKSGDPADLVLDLAPGTYLFARLGKGPEDPTIDLISSEGTFLRRLFEADDERRAFNLIVEGRGDRIRITASDTGTPSQALHIEKIVPPGAWRDGKATSDPLISPRLKALAAKLETPQAIDSFWSEIEKSGTPMLEEGRDGKALVTFLYRGAKHNVRIFGSPSADHDFMYRLADSDVWYRSYELPASTRLAYRLAADIPEVPGTAYENRVAILATAQADPLNRHPWPEEAVDPWRQKSLLELPEAPAQPYAVESLENGPGGTVESFPFKSEALGNSRTVSLYRPVDFDPQDDEAILLVMLDGTAYRTDVDGPGILDRMQAAGVLPQVAAVFISNPDMRARSAELPGSADFARVVAEEIVPLAQEKLGTAAPAARTVIAGSSFGGLAAVRLALAYPETFGNALSLSGSFWWHPRGTPERDQEFTARQVSSMDRQPVRLFLTAGLFEVSREGYGGILTTNRHLRTVLEAKGYDVTLREYAASHGYIYWRGALSDGLIGLFGNKGD</sequence>
<reference evidence="6" key="1">
    <citation type="submission" date="2020-12" db="EMBL/GenBank/DDBJ databases">
        <title>Oil enriched cultivation method for isolating marine PHA-producing bacteria.</title>
        <authorList>
            <person name="Zheng W."/>
            <person name="Yu S."/>
            <person name="Huang Y."/>
        </authorList>
    </citation>
    <scope>NUCLEOTIDE SEQUENCE</scope>
    <source>
        <strain evidence="6">SY-2-12</strain>
    </source>
</reference>
<keyword evidence="3" id="KW-0378">Hydrolase</keyword>
<evidence type="ECO:0000259" key="5">
    <source>
        <dbReference type="Pfam" id="PF11806"/>
    </source>
</evidence>
<dbReference type="Gene3D" id="3.40.50.1820">
    <property type="entry name" value="alpha/beta hydrolase"/>
    <property type="match status" value="1"/>
</dbReference>
<evidence type="ECO:0000256" key="3">
    <source>
        <dbReference type="ARBA" id="ARBA00022801"/>
    </source>
</evidence>
<protein>
    <submittedName>
        <fullName evidence="6">DUF3327 domain-containing protein</fullName>
    </submittedName>
</protein>
<dbReference type="InterPro" id="IPR050583">
    <property type="entry name" value="Mycobacterial_A85_antigen"/>
</dbReference>
<dbReference type="InterPro" id="IPR013783">
    <property type="entry name" value="Ig-like_fold"/>
</dbReference>
<name>A0A939EKA2_9HYPH</name>
<comment type="subcellular location">
    <subcellularLocation>
        <location evidence="1">Cytoplasm</location>
    </subcellularLocation>
</comment>
<dbReference type="GO" id="GO:0005506">
    <property type="term" value="F:iron ion binding"/>
    <property type="evidence" value="ECO:0007669"/>
    <property type="project" value="InterPro"/>
</dbReference>
<dbReference type="Proteomes" id="UP000664096">
    <property type="component" value="Unassembled WGS sequence"/>
</dbReference>
<dbReference type="PANTHER" id="PTHR48098">
    <property type="entry name" value="ENTEROCHELIN ESTERASE-RELATED"/>
    <property type="match status" value="1"/>
</dbReference>
<dbReference type="PANTHER" id="PTHR48098:SF3">
    <property type="entry name" value="IRON(III) ENTEROBACTIN ESTERASE"/>
    <property type="match status" value="1"/>
</dbReference>
<dbReference type="Pfam" id="PF00756">
    <property type="entry name" value="Esterase"/>
    <property type="match status" value="1"/>
</dbReference>
<organism evidence="6 7">
    <name type="scientific">Roseibium aggregatum</name>
    <dbReference type="NCBI Taxonomy" id="187304"/>
    <lineage>
        <taxon>Bacteria</taxon>
        <taxon>Pseudomonadati</taxon>
        <taxon>Pseudomonadota</taxon>
        <taxon>Alphaproteobacteria</taxon>
        <taxon>Hyphomicrobiales</taxon>
        <taxon>Stappiaceae</taxon>
        <taxon>Roseibium</taxon>
    </lineage>
</organism>
<dbReference type="GO" id="GO:0006826">
    <property type="term" value="P:iron ion transport"/>
    <property type="evidence" value="ECO:0007669"/>
    <property type="project" value="InterPro"/>
</dbReference>
<evidence type="ECO:0000256" key="2">
    <source>
        <dbReference type="ARBA" id="ARBA00022490"/>
    </source>
</evidence>
<feature type="domain" description="Enterochelin esterase N-terminal" evidence="5">
    <location>
        <begin position="200"/>
        <end position="304"/>
    </location>
</feature>
<dbReference type="InterPro" id="IPR000801">
    <property type="entry name" value="Esterase-like"/>
</dbReference>